<dbReference type="Proteomes" id="UP001250698">
    <property type="component" value="Unassembled WGS sequence"/>
</dbReference>
<feature type="domain" description="Response regulatory" evidence="2">
    <location>
        <begin position="18"/>
        <end position="142"/>
    </location>
</feature>
<evidence type="ECO:0000313" key="4">
    <source>
        <dbReference type="Proteomes" id="UP001250698"/>
    </source>
</evidence>
<feature type="modified residue" description="4-aspartylphosphate" evidence="1">
    <location>
        <position position="74"/>
    </location>
</feature>
<keyword evidence="4" id="KW-1185">Reference proteome</keyword>
<dbReference type="Gene3D" id="3.40.50.2300">
    <property type="match status" value="1"/>
</dbReference>
<dbReference type="PROSITE" id="PS50110">
    <property type="entry name" value="RESPONSE_REGULATORY"/>
    <property type="match status" value="1"/>
</dbReference>
<dbReference type="Pfam" id="PF00072">
    <property type="entry name" value="Response_reg"/>
    <property type="match status" value="1"/>
</dbReference>
<name>A0ABU3TD50_9BACT</name>
<dbReference type="RefSeq" id="WP_315996788.1">
    <property type="nucleotide sequence ID" value="NZ_JAWDJT010000002.1"/>
</dbReference>
<accession>A0ABU3TD50</accession>
<organism evidence="3 4">
    <name type="scientific">Hymenobacter endophyticus</name>
    <dbReference type="NCBI Taxonomy" id="3076335"/>
    <lineage>
        <taxon>Bacteria</taxon>
        <taxon>Pseudomonadati</taxon>
        <taxon>Bacteroidota</taxon>
        <taxon>Cytophagia</taxon>
        <taxon>Cytophagales</taxon>
        <taxon>Hymenobacteraceae</taxon>
        <taxon>Hymenobacter</taxon>
    </lineage>
</organism>
<evidence type="ECO:0000313" key="3">
    <source>
        <dbReference type="EMBL" id="MDU0369269.1"/>
    </source>
</evidence>
<dbReference type="PANTHER" id="PTHR44520">
    <property type="entry name" value="RESPONSE REGULATOR RCP1-RELATED"/>
    <property type="match status" value="1"/>
</dbReference>
<protein>
    <submittedName>
        <fullName evidence="3">Response regulator</fullName>
    </submittedName>
</protein>
<reference evidence="3 4" key="1">
    <citation type="submission" date="2023-10" db="EMBL/GenBank/DDBJ databases">
        <title>Hymenobacter endophyticus sp. nov., an isolate from the leaf tissues of wheat.</title>
        <authorList>
            <person name="Dai Y."/>
        </authorList>
    </citation>
    <scope>NUCLEOTIDE SEQUENCE [LARGE SCALE GENOMIC DNA]</scope>
    <source>
        <strain evidence="3 4">ZK17L-C2</strain>
    </source>
</reference>
<dbReference type="InterPro" id="IPR011006">
    <property type="entry name" value="CheY-like_superfamily"/>
</dbReference>
<dbReference type="InterPro" id="IPR052893">
    <property type="entry name" value="TCS_response_regulator"/>
</dbReference>
<comment type="caution">
    <text evidence="3">The sequence shown here is derived from an EMBL/GenBank/DDBJ whole genome shotgun (WGS) entry which is preliminary data.</text>
</comment>
<dbReference type="InterPro" id="IPR001789">
    <property type="entry name" value="Sig_transdc_resp-reg_receiver"/>
</dbReference>
<gene>
    <name evidence="3" type="ORF">ROI90_02580</name>
</gene>
<evidence type="ECO:0000259" key="2">
    <source>
        <dbReference type="PROSITE" id="PS50110"/>
    </source>
</evidence>
<dbReference type="PANTHER" id="PTHR44520:SF2">
    <property type="entry name" value="RESPONSE REGULATOR RCP1"/>
    <property type="match status" value="1"/>
</dbReference>
<dbReference type="SMART" id="SM00448">
    <property type="entry name" value="REC"/>
    <property type="match status" value="1"/>
</dbReference>
<keyword evidence="1" id="KW-0597">Phosphoprotein</keyword>
<dbReference type="EMBL" id="JAWDJT010000002">
    <property type="protein sequence ID" value="MDU0369269.1"/>
    <property type="molecule type" value="Genomic_DNA"/>
</dbReference>
<proteinExistence type="predicted"/>
<dbReference type="SUPFAM" id="SSF52172">
    <property type="entry name" value="CheY-like"/>
    <property type="match status" value="1"/>
</dbReference>
<evidence type="ECO:0000256" key="1">
    <source>
        <dbReference type="PROSITE-ProRule" id="PRU00169"/>
    </source>
</evidence>
<sequence>MKNPEIPPAPTAAAEPLTVLLVDDDEAARYLGQRLMRPYASQVQLLLATNGQEALQVLHQLQLQPSGKVVVLLDLNMPVMDGFEFLEEYQHWSPEQQRAIRIIVVSSSELPADRQRAHAFGAEFRHKPLTSASITELLQESGTI</sequence>